<sequence length="113" mass="12779">MTITSDTPYIGDYFNDKTSSIIVEKLSTNAVQIYSDANYQGNVQQLKPGYYNINQLSIGNDTLSSIKIPRGFVVRLYEDANFKGNYVTLRNDVPYIGDYFNDKVSSIIVIFRG</sequence>
<dbReference type="InterPro" id="IPR001064">
    <property type="entry name" value="Beta/gamma_crystallin"/>
</dbReference>
<gene>
    <name evidence="4" type="ORF">SDC9_92526</name>
</gene>
<comment type="caution">
    <text evidence="4">The sequence shown here is derived from an EMBL/GenBank/DDBJ whole genome shotgun (WGS) entry which is preliminary data.</text>
</comment>
<dbReference type="AlphaFoldDB" id="A0A645A7W1"/>
<comment type="similarity">
    <text evidence="1">Belongs to the beta/gamma-crystallin family.</text>
</comment>
<dbReference type="InterPro" id="IPR011024">
    <property type="entry name" value="G_crystallin-like"/>
</dbReference>
<organism evidence="4">
    <name type="scientific">bioreactor metagenome</name>
    <dbReference type="NCBI Taxonomy" id="1076179"/>
    <lineage>
        <taxon>unclassified sequences</taxon>
        <taxon>metagenomes</taxon>
        <taxon>ecological metagenomes</taxon>
    </lineage>
</organism>
<dbReference type="Pfam" id="PF03995">
    <property type="entry name" value="Inhibitor_I36"/>
    <property type="match status" value="2"/>
</dbReference>
<proteinExistence type="inferred from homology"/>
<evidence type="ECO:0000259" key="3">
    <source>
        <dbReference type="PROSITE" id="PS50915"/>
    </source>
</evidence>
<feature type="domain" description="Beta/gamma crystallin 'Greek key'" evidence="3">
    <location>
        <begin position="72"/>
        <end position="111"/>
    </location>
</feature>
<feature type="domain" description="Beta/gamma crystallin 'Greek key'" evidence="3">
    <location>
        <begin position="29"/>
        <end position="70"/>
    </location>
</feature>
<keyword evidence="2" id="KW-0677">Repeat</keyword>
<evidence type="ECO:0000256" key="1">
    <source>
        <dbReference type="ARBA" id="ARBA00009646"/>
    </source>
</evidence>
<dbReference type="SMART" id="SM00247">
    <property type="entry name" value="XTALbg"/>
    <property type="match status" value="1"/>
</dbReference>
<dbReference type="SUPFAM" id="SSF49695">
    <property type="entry name" value="gamma-Crystallin-like"/>
    <property type="match status" value="1"/>
</dbReference>
<dbReference type="Gene3D" id="2.60.20.10">
    <property type="entry name" value="Crystallins"/>
    <property type="match status" value="1"/>
</dbReference>
<evidence type="ECO:0000313" key="4">
    <source>
        <dbReference type="EMBL" id="MPM45834.1"/>
    </source>
</evidence>
<accession>A0A645A7W1</accession>
<dbReference type="PROSITE" id="PS50915">
    <property type="entry name" value="CRYSTALLIN_BETA_GAMMA"/>
    <property type="match status" value="2"/>
</dbReference>
<name>A0A645A7W1_9ZZZZ</name>
<protein>
    <recommendedName>
        <fullName evidence="3">Beta/gamma crystallin 'Greek key' domain-containing protein</fullName>
    </recommendedName>
</protein>
<evidence type="ECO:0000256" key="2">
    <source>
        <dbReference type="ARBA" id="ARBA00022737"/>
    </source>
</evidence>
<dbReference type="EMBL" id="VSSQ01011033">
    <property type="protein sequence ID" value="MPM45834.1"/>
    <property type="molecule type" value="Genomic_DNA"/>
</dbReference>
<reference evidence="4" key="1">
    <citation type="submission" date="2019-08" db="EMBL/GenBank/DDBJ databases">
        <authorList>
            <person name="Kucharzyk K."/>
            <person name="Murdoch R.W."/>
            <person name="Higgins S."/>
            <person name="Loffler F."/>
        </authorList>
    </citation>
    <scope>NUCLEOTIDE SEQUENCE</scope>
</reference>